<feature type="DNA-binding region" description="OmpR/PhoB-type" evidence="2">
    <location>
        <begin position="1"/>
        <end position="56"/>
    </location>
</feature>
<evidence type="ECO:0000259" key="3">
    <source>
        <dbReference type="PROSITE" id="PS51755"/>
    </source>
</evidence>
<dbReference type="EMBL" id="ACIO01000572">
    <property type="protein sequence ID" value="EFC96328.1"/>
    <property type="molecule type" value="Genomic_DNA"/>
</dbReference>
<dbReference type="PROSITE" id="PS51755">
    <property type="entry name" value="OMPR_PHOB"/>
    <property type="match status" value="1"/>
</dbReference>
<comment type="caution">
    <text evidence="4">The sequence shown here is derived from an EMBL/GenBank/DDBJ whole genome shotgun (WGS) entry which is preliminary data.</text>
</comment>
<dbReference type="Proteomes" id="UP000004968">
    <property type="component" value="Unassembled WGS sequence"/>
</dbReference>
<evidence type="ECO:0000256" key="1">
    <source>
        <dbReference type="ARBA" id="ARBA00023125"/>
    </source>
</evidence>
<protein>
    <recommendedName>
        <fullName evidence="3">OmpR/PhoB-type domain-containing protein</fullName>
    </recommendedName>
</protein>
<feature type="non-terminal residue" evidence="4">
    <location>
        <position position="1"/>
    </location>
</feature>
<dbReference type="RefSeq" id="WP_006775906.1">
    <property type="nucleotide sequence ID" value="NZ_GG667755.1"/>
</dbReference>
<feature type="domain" description="OmpR/PhoB-type" evidence="3">
    <location>
        <begin position="1"/>
        <end position="56"/>
    </location>
</feature>
<dbReference type="InterPro" id="IPR001867">
    <property type="entry name" value="OmpR/PhoB-type_DNA-bd"/>
</dbReference>
<dbReference type="CDD" id="cd00383">
    <property type="entry name" value="trans_reg_C"/>
    <property type="match status" value="1"/>
</dbReference>
<evidence type="ECO:0000256" key="2">
    <source>
        <dbReference type="PROSITE-ProRule" id="PRU01091"/>
    </source>
</evidence>
<evidence type="ECO:0000313" key="4">
    <source>
        <dbReference type="EMBL" id="EFC96328.1"/>
    </source>
</evidence>
<name>D3APD2_9FIRM</name>
<dbReference type="HOGENOM" id="CLU_000445_101_9_9"/>
<gene>
    <name evidence="4" type="ORF">CLOSTHATH_05484</name>
</gene>
<dbReference type="GO" id="GO:0003677">
    <property type="term" value="F:DNA binding"/>
    <property type="evidence" value="ECO:0007669"/>
    <property type="project" value="UniProtKB-UniRule"/>
</dbReference>
<evidence type="ECO:0000313" key="5">
    <source>
        <dbReference type="Proteomes" id="UP000004968"/>
    </source>
</evidence>
<organism evidence="4 5">
    <name type="scientific">Hungatella hathewayi DSM 13479</name>
    <dbReference type="NCBI Taxonomy" id="566550"/>
    <lineage>
        <taxon>Bacteria</taxon>
        <taxon>Bacillati</taxon>
        <taxon>Bacillota</taxon>
        <taxon>Clostridia</taxon>
        <taxon>Lachnospirales</taxon>
        <taxon>Lachnospiraceae</taxon>
        <taxon>Hungatella</taxon>
    </lineage>
</organism>
<proteinExistence type="predicted"/>
<sequence length="56" mass="6644">ILTFDVLSESVWGENYIDYENTLMVHIRKLREKIEEKPSEPAFLITVKGLGYRMNR</sequence>
<dbReference type="AlphaFoldDB" id="D3APD2"/>
<keyword evidence="1 2" id="KW-0238">DNA-binding</keyword>
<reference evidence="4 5" key="1">
    <citation type="submission" date="2010-01" db="EMBL/GenBank/DDBJ databases">
        <authorList>
            <person name="Weinstock G."/>
            <person name="Sodergren E."/>
            <person name="Clifton S."/>
            <person name="Fulton L."/>
            <person name="Fulton B."/>
            <person name="Courtney L."/>
            <person name="Fronick C."/>
            <person name="Harrison M."/>
            <person name="Strong C."/>
            <person name="Farmer C."/>
            <person name="Delahaunty K."/>
            <person name="Markovic C."/>
            <person name="Hall O."/>
            <person name="Minx P."/>
            <person name="Tomlinson C."/>
            <person name="Mitreva M."/>
            <person name="Nelson J."/>
            <person name="Hou S."/>
            <person name="Wollam A."/>
            <person name="Pepin K.H."/>
            <person name="Johnson M."/>
            <person name="Bhonagiri V."/>
            <person name="Nash W.E."/>
            <person name="Warren W."/>
            <person name="Chinwalla A."/>
            <person name="Mardis E.R."/>
            <person name="Wilson R.K."/>
        </authorList>
    </citation>
    <scope>NUCLEOTIDE SEQUENCE [LARGE SCALE GENOMIC DNA]</scope>
    <source>
        <strain evidence="4 5">DSM 13479</strain>
    </source>
</reference>
<dbReference type="GO" id="GO:0000160">
    <property type="term" value="P:phosphorelay signal transduction system"/>
    <property type="evidence" value="ECO:0007669"/>
    <property type="project" value="InterPro"/>
</dbReference>
<dbReference type="Gene3D" id="1.10.10.10">
    <property type="entry name" value="Winged helix-like DNA-binding domain superfamily/Winged helix DNA-binding domain"/>
    <property type="match status" value="1"/>
</dbReference>
<dbReference type="InterPro" id="IPR036388">
    <property type="entry name" value="WH-like_DNA-bd_sf"/>
</dbReference>
<accession>D3APD2</accession>
<dbReference type="InterPro" id="IPR016032">
    <property type="entry name" value="Sig_transdc_resp-reg_C-effctor"/>
</dbReference>
<dbReference type="Pfam" id="PF00486">
    <property type="entry name" value="Trans_reg_C"/>
    <property type="match status" value="1"/>
</dbReference>
<dbReference type="GO" id="GO:0006355">
    <property type="term" value="P:regulation of DNA-templated transcription"/>
    <property type="evidence" value="ECO:0007669"/>
    <property type="project" value="InterPro"/>
</dbReference>
<dbReference type="SUPFAM" id="SSF46894">
    <property type="entry name" value="C-terminal effector domain of the bipartite response regulators"/>
    <property type="match status" value="1"/>
</dbReference>